<proteinExistence type="predicted"/>
<feature type="compositionally biased region" description="Low complexity" evidence="1">
    <location>
        <begin position="19"/>
        <end position="38"/>
    </location>
</feature>
<name>A0AAD9NXZ6_RIDPI</name>
<feature type="non-terminal residue" evidence="2">
    <location>
        <position position="177"/>
    </location>
</feature>
<feature type="region of interest" description="Disordered" evidence="1">
    <location>
        <begin position="7"/>
        <end position="51"/>
    </location>
</feature>
<gene>
    <name evidence="2" type="ORF">NP493_260g04050</name>
</gene>
<dbReference type="Proteomes" id="UP001209878">
    <property type="component" value="Unassembled WGS sequence"/>
</dbReference>
<dbReference type="EMBL" id="JAODUO010000260">
    <property type="protein sequence ID" value="KAK2184583.1"/>
    <property type="molecule type" value="Genomic_DNA"/>
</dbReference>
<sequence>VTLFCSRTKEANPNVSGKDSTSSLTSVGSDGSTSSSSDIEGDFTELEDHSSADDVSKRNLVSLKDMFSTMEQTYGVNIHEPSQYSCVMYRRFIQIGENATKTLKKTDRCSQAERRTTNLVQMSTFPLDSCYHVVPPKVSTRSRDMYNTYVKRGSHGAEFPGKCDMRLYHEYVLSNYK</sequence>
<accession>A0AAD9NXZ6</accession>
<comment type="caution">
    <text evidence="2">The sequence shown here is derived from an EMBL/GenBank/DDBJ whole genome shotgun (WGS) entry which is preliminary data.</text>
</comment>
<protein>
    <submittedName>
        <fullName evidence="2">Uncharacterized protein</fullName>
    </submittedName>
</protein>
<organism evidence="2 3">
    <name type="scientific">Ridgeia piscesae</name>
    <name type="common">Tubeworm</name>
    <dbReference type="NCBI Taxonomy" id="27915"/>
    <lineage>
        <taxon>Eukaryota</taxon>
        <taxon>Metazoa</taxon>
        <taxon>Spiralia</taxon>
        <taxon>Lophotrochozoa</taxon>
        <taxon>Annelida</taxon>
        <taxon>Polychaeta</taxon>
        <taxon>Sedentaria</taxon>
        <taxon>Canalipalpata</taxon>
        <taxon>Sabellida</taxon>
        <taxon>Siboglinidae</taxon>
        <taxon>Ridgeia</taxon>
    </lineage>
</organism>
<keyword evidence="3" id="KW-1185">Reference proteome</keyword>
<dbReference type="AlphaFoldDB" id="A0AAD9NXZ6"/>
<reference evidence="2" key="1">
    <citation type="journal article" date="2023" name="Mol. Biol. Evol.">
        <title>Third-Generation Sequencing Reveals the Adaptive Role of the Epigenome in Three Deep-Sea Polychaetes.</title>
        <authorList>
            <person name="Perez M."/>
            <person name="Aroh O."/>
            <person name="Sun Y."/>
            <person name="Lan Y."/>
            <person name="Juniper S.K."/>
            <person name="Young C.R."/>
            <person name="Angers B."/>
            <person name="Qian P.Y."/>
        </authorList>
    </citation>
    <scope>NUCLEOTIDE SEQUENCE</scope>
    <source>
        <strain evidence="2">R07B-5</strain>
    </source>
</reference>
<evidence type="ECO:0000313" key="2">
    <source>
        <dbReference type="EMBL" id="KAK2184583.1"/>
    </source>
</evidence>
<evidence type="ECO:0000313" key="3">
    <source>
        <dbReference type="Proteomes" id="UP001209878"/>
    </source>
</evidence>
<evidence type="ECO:0000256" key="1">
    <source>
        <dbReference type="SAM" id="MobiDB-lite"/>
    </source>
</evidence>